<keyword evidence="2" id="KW-1185">Reference proteome</keyword>
<comment type="caution">
    <text evidence="1">The sequence shown here is derived from an EMBL/GenBank/DDBJ whole genome shotgun (WGS) entry which is preliminary data.</text>
</comment>
<reference evidence="2" key="1">
    <citation type="journal article" date="2023" name="G3 (Bethesda)">
        <title>Genome assembly and association tests identify interacting loci associated with vigor, precocity, and sex in interspecific pistachio rootstocks.</title>
        <authorList>
            <person name="Palmer W."/>
            <person name="Jacygrad E."/>
            <person name="Sagayaradj S."/>
            <person name="Cavanaugh K."/>
            <person name="Han R."/>
            <person name="Bertier L."/>
            <person name="Beede B."/>
            <person name="Kafkas S."/>
            <person name="Golino D."/>
            <person name="Preece J."/>
            <person name="Michelmore R."/>
        </authorList>
    </citation>
    <scope>NUCLEOTIDE SEQUENCE [LARGE SCALE GENOMIC DNA]</scope>
</reference>
<dbReference type="EMBL" id="CM047749">
    <property type="protein sequence ID" value="KAJ0011056.1"/>
    <property type="molecule type" value="Genomic_DNA"/>
</dbReference>
<evidence type="ECO:0000313" key="1">
    <source>
        <dbReference type="EMBL" id="KAJ0011056.1"/>
    </source>
</evidence>
<proteinExistence type="predicted"/>
<dbReference type="Proteomes" id="UP001163603">
    <property type="component" value="Chromosome 14"/>
</dbReference>
<organism evidence="1 2">
    <name type="scientific">Pistacia integerrima</name>
    <dbReference type="NCBI Taxonomy" id="434235"/>
    <lineage>
        <taxon>Eukaryota</taxon>
        <taxon>Viridiplantae</taxon>
        <taxon>Streptophyta</taxon>
        <taxon>Embryophyta</taxon>
        <taxon>Tracheophyta</taxon>
        <taxon>Spermatophyta</taxon>
        <taxon>Magnoliopsida</taxon>
        <taxon>eudicotyledons</taxon>
        <taxon>Gunneridae</taxon>
        <taxon>Pentapetalae</taxon>
        <taxon>rosids</taxon>
        <taxon>malvids</taxon>
        <taxon>Sapindales</taxon>
        <taxon>Anacardiaceae</taxon>
        <taxon>Pistacia</taxon>
    </lineage>
</organism>
<gene>
    <name evidence="1" type="ORF">Pint_33923</name>
</gene>
<name>A0ACC0X5W9_9ROSI</name>
<sequence length="98" mass="11074">MLVGHLPSLFFKDDLVQIRKVYRLLVGLHVTDDYPPDSPHDGLTAMSKVLLWCRGELHVFEFVYTNSLKNSKEKKEGGSKVNRPSLHGLLGILSKIDN</sequence>
<accession>A0ACC0X5W9</accession>
<protein>
    <submittedName>
        <fullName evidence="1">Uncharacterized protein</fullName>
    </submittedName>
</protein>
<evidence type="ECO:0000313" key="2">
    <source>
        <dbReference type="Proteomes" id="UP001163603"/>
    </source>
</evidence>